<comment type="caution">
    <text evidence="4">The sequence shown here is derived from an EMBL/GenBank/DDBJ whole genome shotgun (WGS) entry which is preliminary data.</text>
</comment>
<gene>
    <name evidence="3" type="ORF">EDS130_LOCUS36773</name>
    <name evidence="4" type="ORF">XAT740_LOCUS52846</name>
</gene>
<accession>A0A816DLX4</accession>
<proteinExistence type="predicted"/>
<keyword evidence="2" id="KW-1133">Transmembrane helix</keyword>
<feature type="region of interest" description="Disordered" evidence="1">
    <location>
        <begin position="1"/>
        <end position="28"/>
    </location>
</feature>
<reference evidence="4" key="1">
    <citation type="submission" date="2021-02" db="EMBL/GenBank/DDBJ databases">
        <authorList>
            <person name="Nowell W R."/>
        </authorList>
    </citation>
    <scope>NUCLEOTIDE SEQUENCE</scope>
</reference>
<organism evidence="4 5">
    <name type="scientific">Adineta ricciae</name>
    <name type="common">Rotifer</name>
    <dbReference type="NCBI Taxonomy" id="249248"/>
    <lineage>
        <taxon>Eukaryota</taxon>
        <taxon>Metazoa</taxon>
        <taxon>Spiralia</taxon>
        <taxon>Gnathifera</taxon>
        <taxon>Rotifera</taxon>
        <taxon>Eurotatoria</taxon>
        <taxon>Bdelloidea</taxon>
        <taxon>Adinetida</taxon>
        <taxon>Adinetidae</taxon>
        <taxon>Adineta</taxon>
    </lineage>
</organism>
<evidence type="ECO:0000313" key="3">
    <source>
        <dbReference type="EMBL" id="CAF1411676.1"/>
    </source>
</evidence>
<dbReference type="Proteomes" id="UP000663828">
    <property type="component" value="Unassembled WGS sequence"/>
</dbReference>
<dbReference type="EMBL" id="CAJNOJ010000348">
    <property type="protein sequence ID" value="CAF1411676.1"/>
    <property type="molecule type" value="Genomic_DNA"/>
</dbReference>
<dbReference type="EMBL" id="CAJNOR010008838">
    <property type="protein sequence ID" value="CAF1638238.1"/>
    <property type="molecule type" value="Genomic_DNA"/>
</dbReference>
<sequence length="158" mass="17764">MSERDLLLGASNKSSDDKNEEDKKTTSNSAFNWGKYSLLKNVVDAYKKENEDGTDDGDDDDDDDSDNTTGIAIFRLYPFIDRKHLFSMFVAICLVVLHTVTIVASLVVQGRLTGFIAMESFPKNCYNQQQNSSRSSAINSTCSMTVELNTENYTQFRK</sequence>
<keyword evidence="5" id="KW-1185">Reference proteome</keyword>
<keyword evidence="2" id="KW-0472">Membrane</keyword>
<feature type="transmembrane region" description="Helical" evidence="2">
    <location>
        <begin position="85"/>
        <end position="108"/>
    </location>
</feature>
<dbReference type="AlphaFoldDB" id="A0A816DLX4"/>
<name>A0A816DLX4_ADIRI</name>
<feature type="compositionally biased region" description="Basic and acidic residues" evidence="1">
    <location>
        <begin position="14"/>
        <end position="25"/>
    </location>
</feature>
<dbReference type="Proteomes" id="UP000663852">
    <property type="component" value="Unassembled WGS sequence"/>
</dbReference>
<evidence type="ECO:0000256" key="1">
    <source>
        <dbReference type="SAM" id="MobiDB-lite"/>
    </source>
</evidence>
<protein>
    <submittedName>
        <fullName evidence="4">Uncharacterized protein</fullName>
    </submittedName>
</protein>
<evidence type="ECO:0000313" key="4">
    <source>
        <dbReference type="EMBL" id="CAF1638238.1"/>
    </source>
</evidence>
<evidence type="ECO:0000313" key="5">
    <source>
        <dbReference type="Proteomes" id="UP000663828"/>
    </source>
</evidence>
<evidence type="ECO:0000256" key="2">
    <source>
        <dbReference type="SAM" id="Phobius"/>
    </source>
</evidence>
<keyword evidence="2" id="KW-0812">Transmembrane</keyword>